<dbReference type="PANTHER" id="PTHR42715:SF10">
    <property type="entry name" value="BETA-GLUCOSIDASE"/>
    <property type="match status" value="1"/>
</dbReference>
<evidence type="ECO:0000259" key="4">
    <source>
        <dbReference type="SMART" id="SM01217"/>
    </source>
</evidence>
<dbReference type="PANTHER" id="PTHR42715">
    <property type="entry name" value="BETA-GLUCOSIDASE"/>
    <property type="match status" value="1"/>
</dbReference>
<keyword evidence="3" id="KW-0732">Signal</keyword>
<keyword evidence="6" id="KW-1185">Reference proteome</keyword>
<dbReference type="InterPro" id="IPR017853">
    <property type="entry name" value="GH"/>
</dbReference>
<feature type="signal peptide" evidence="3">
    <location>
        <begin position="1"/>
        <end position="26"/>
    </location>
</feature>
<dbReference type="InterPro" id="IPR001764">
    <property type="entry name" value="Glyco_hydro_3_N"/>
</dbReference>
<dbReference type="SMART" id="SM01217">
    <property type="entry name" value="Fn3_like"/>
    <property type="match status" value="1"/>
</dbReference>
<dbReference type="InterPro" id="IPR013783">
    <property type="entry name" value="Ig-like_fold"/>
</dbReference>
<organism evidence="5 6">
    <name type="scientific">Mucilaginibacter mallensis</name>
    <dbReference type="NCBI Taxonomy" id="652787"/>
    <lineage>
        <taxon>Bacteria</taxon>
        <taxon>Pseudomonadati</taxon>
        <taxon>Bacteroidota</taxon>
        <taxon>Sphingobacteriia</taxon>
        <taxon>Sphingobacteriales</taxon>
        <taxon>Sphingobacteriaceae</taxon>
        <taxon>Mucilaginibacter</taxon>
    </lineage>
</organism>
<dbReference type="FunFam" id="2.60.40.10:FF:000495">
    <property type="entry name" value="Periplasmic beta-glucosidase"/>
    <property type="match status" value="1"/>
</dbReference>
<sequence length="724" mass="79149">MNTKLKFPLFCYIICSVSIFSAKAQSAYTDAQIAFKSDSLIKLMTLEEKVNMIHASSSFTSGGVPRLGIPEMVTSDGPHGVRLEHGRGWNAQKGVLDSGTYLPTGICLASTWNPALGFAFGSVLGSEANFRGKDVILGPGINIMRSPLNGRNFEYLSEDPYLVSKMVVGYIKGVQAQGISACVKHFAGNNQETNRGSIDVQMSERALREIYLPGFKAAIQEGGVYTLMGSYNKFRGQWATQNNYLINQILKKEWGFKGAVISDWGAVHSTAQAMWNGTDLEMGTDLDMGPHPNYGKFFLGDTVVTLVKTGKMPVSLVDDKVRRLLYVMYKTNMLGGGKRMKGEYNTAAHQATAQKVAEEGIVLLKNEDKILPLKSDIKSIAVIGYNADRKQAMGGGSSQIKAFFEVTPLQGLQNIAGKKVKITYTKGYNIARGAGADADMIKQAVQAASKADVAVIVGGWTHGYDYNVWSDNAYDTEGFDKTDMQMPFGQNELIKAVLAANPRTVVVLMGGGPMDVTQWVGDAKGVIQAWYPGMEGGNALAKIIFGQVNPSGKLPVSFPKKLEDAPAIKLGQYPGDGVTVNYFDDIYVGYRYFDTYKVEPQFAFGYGLSYTTFKYSDLHVQTGDKTATVTFKIKNTGAVAGAEVAQLYVKQEKLNLPRPEKELKGFDKVYLQAGEEKTVTLTLNEDAFKYFNDVKNQWEMDPGVFDFIVGSSSRDIRLTGTGTL</sequence>
<dbReference type="Proteomes" id="UP000199679">
    <property type="component" value="Chromosome I"/>
</dbReference>
<dbReference type="Gene3D" id="3.40.50.1700">
    <property type="entry name" value="Glycoside hydrolase family 3 C-terminal domain"/>
    <property type="match status" value="1"/>
</dbReference>
<dbReference type="OrthoDB" id="9758670at2"/>
<dbReference type="STRING" id="652787.SAMN05216490_1450"/>
<dbReference type="Pfam" id="PF01915">
    <property type="entry name" value="Glyco_hydro_3_C"/>
    <property type="match status" value="1"/>
</dbReference>
<accession>A0A1H1TKS8</accession>
<dbReference type="GO" id="GO:0008422">
    <property type="term" value="F:beta-glucosidase activity"/>
    <property type="evidence" value="ECO:0007669"/>
    <property type="project" value="UniProtKB-ARBA"/>
</dbReference>
<dbReference type="InterPro" id="IPR036962">
    <property type="entry name" value="Glyco_hydro_3_N_sf"/>
</dbReference>
<dbReference type="EMBL" id="LT629740">
    <property type="protein sequence ID" value="SDS60149.1"/>
    <property type="molecule type" value="Genomic_DNA"/>
</dbReference>
<gene>
    <name evidence="5" type="ORF">SAMN05216490_1450</name>
</gene>
<dbReference type="SUPFAM" id="SSF51445">
    <property type="entry name" value="(Trans)glycosidases"/>
    <property type="match status" value="1"/>
</dbReference>
<dbReference type="SUPFAM" id="SSF52279">
    <property type="entry name" value="Beta-D-glucan exohydrolase, C-terminal domain"/>
    <property type="match status" value="1"/>
</dbReference>
<keyword evidence="2" id="KW-0378">Hydrolase</keyword>
<feature type="chain" id="PRO_5009261235" evidence="3">
    <location>
        <begin position="27"/>
        <end position="724"/>
    </location>
</feature>
<dbReference type="InterPro" id="IPR002772">
    <property type="entry name" value="Glyco_hydro_3_C"/>
</dbReference>
<comment type="similarity">
    <text evidence="1">Belongs to the glycosyl hydrolase 3 family.</text>
</comment>
<dbReference type="AlphaFoldDB" id="A0A1H1TKS8"/>
<evidence type="ECO:0000256" key="3">
    <source>
        <dbReference type="SAM" id="SignalP"/>
    </source>
</evidence>
<dbReference type="InterPro" id="IPR026891">
    <property type="entry name" value="Fn3-like"/>
</dbReference>
<evidence type="ECO:0000313" key="5">
    <source>
        <dbReference type="EMBL" id="SDS60149.1"/>
    </source>
</evidence>
<dbReference type="InterPro" id="IPR036881">
    <property type="entry name" value="Glyco_hydro_3_C_sf"/>
</dbReference>
<dbReference type="GO" id="GO:0005975">
    <property type="term" value="P:carbohydrate metabolic process"/>
    <property type="evidence" value="ECO:0007669"/>
    <property type="project" value="InterPro"/>
</dbReference>
<proteinExistence type="inferred from homology"/>
<dbReference type="PRINTS" id="PR00133">
    <property type="entry name" value="GLHYDRLASE3"/>
</dbReference>
<feature type="domain" description="Fibronectin type III-like" evidence="4">
    <location>
        <begin position="643"/>
        <end position="713"/>
    </location>
</feature>
<reference evidence="5 6" key="1">
    <citation type="submission" date="2016-10" db="EMBL/GenBank/DDBJ databases">
        <authorList>
            <person name="de Groot N.N."/>
        </authorList>
    </citation>
    <scope>NUCLEOTIDE SEQUENCE [LARGE SCALE GENOMIC DNA]</scope>
    <source>
        <strain evidence="5 6">MP1X4</strain>
    </source>
</reference>
<dbReference type="Gene3D" id="2.60.40.10">
    <property type="entry name" value="Immunoglobulins"/>
    <property type="match status" value="1"/>
</dbReference>
<dbReference type="InterPro" id="IPR050288">
    <property type="entry name" value="Cellulose_deg_GH3"/>
</dbReference>
<dbReference type="Pfam" id="PF14310">
    <property type="entry name" value="Fn3-like"/>
    <property type="match status" value="1"/>
</dbReference>
<evidence type="ECO:0000256" key="2">
    <source>
        <dbReference type="ARBA" id="ARBA00022801"/>
    </source>
</evidence>
<dbReference type="Pfam" id="PF00933">
    <property type="entry name" value="Glyco_hydro_3"/>
    <property type="match status" value="1"/>
</dbReference>
<evidence type="ECO:0000256" key="1">
    <source>
        <dbReference type="ARBA" id="ARBA00005336"/>
    </source>
</evidence>
<name>A0A1H1TKS8_MUCMA</name>
<dbReference type="Gene3D" id="3.20.20.300">
    <property type="entry name" value="Glycoside hydrolase, family 3, N-terminal domain"/>
    <property type="match status" value="1"/>
</dbReference>
<protein>
    <submittedName>
        <fullName evidence="5">Beta-glucosidase</fullName>
    </submittedName>
</protein>
<evidence type="ECO:0000313" key="6">
    <source>
        <dbReference type="Proteomes" id="UP000199679"/>
    </source>
</evidence>